<feature type="domain" description="HTH tetR-type" evidence="5">
    <location>
        <begin position="8"/>
        <end position="69"/>
    </location>
</feature>
<evidence type="ECO:0000259" key="5">
    <source>
        <dbReference type="PROSITE" id="PS50977"/>
    </source>
</evidence>
<evidence type="ECO:0000313" key="6">
    <source>
        <dbReference type="EMBL" id="GAA4973250.1"/>
    </source>
</evidence>
<dbReference type="InterPro" id="IPR050109">
    <property type="entry name" value="HTH-type_TetR-like_transc_reg"/>
</dbReference>
<sequence length="211" mass="23406">MLVGRNPEATRRELLDSAARLFAERGIAAVSLNEINTAAGQRNASALQYHFRSREGLLRALLERHLAQLRERRDELLGVADAHPEKVRRAAEAFVLPLAGFLEEDWRGRAFLRIVAELMADPSRSAPEVRELLDATAADEAYARIWKHGRGVPAVLRPERMRVGGSMVLHALADRARLLEHEGKPTQIAPELFVGNLVDMFLAATLAPVGR</sequence>
<evidence type="ECO:0000256" key="2">
    <source>
        <dbReference type="ARBA" id="ARBA00023125"/>
    </source>
</evidence>
<accession>A0ABP9HKU2</accession>
<evidence type="ECO:0000256" key="1">
    <source>
        <dbReference type="ARBA" id="ARBA00023015"/>
    </source>
</evidence>
<evidence type="ECO:0000313" key="7">
    <source>
        <dbReference type="Proteomes" id="UP001500466"/>
    </source>
</evidence>
<comment type="caution">
    <text evidence="4">Lacks conserved residue(s) required for the propagation of feature annotation.</text>
</comment>
<gene>
    <name evidence="6" type="ORF">GCM10023205_44620</name>
</gene>
<keyword evidence="2 4" id="KW-0238">DNA-binding</keyword>
<name>A0ABP9HKU2_9ACTN</name>
<organism evidence="6 7">
    <name type="scientific">Yinghuangia aomiensis</name>
    <dbReference type="NCBI Taxonomy" id="676205"/>
    <lineage>
        <taxon>Bacteria</taxon>
        <taxon>Bacillati</taxon>
        <taxon>Actinomycetota</taxon>
        <taxon>Actinomycetes</taxon>
        <taxon>Kitasatosporales</taxon>
        <taxon>Streptomycetaceae</taxon>
        <taxon>Yinghuangia</taxon>
    </lineage>
</organism>
<dbReference type="PANTHER" id="PTHR30055">
    <property type="entry name" value="HTH-TYPE TRANSCRIPTIONAL REGULATOR RUTR"/>
    <property type="match status" value="1"/>
</dbReference>
<dbReference type="SUPFAM" id="SSF46689">
    <property type="entry name" value="Homeodomain-like"/>
    <property type="match status" value="1"/>
</dbReference>
<proteinExistence type="predicted"/>
<dbReference type="InterPro" id="IPR001647">
    <property type="entry name" value="HTH_TetR"/>
</dbReference>
<comment type="caution">
    <text evidence="6">The sequence shown here is derived from an EMBL/GenBank/DDBJ whole genome shotgun (WGS) entry which is preliminary data.</text>
</comment>
<keyword evidence="3" id="KW-0804">Transcription</keyword>
<protein>
    <recommendedName>
        <fullName evidence="5">HTH tetR-type domain-containing protein</fullName>
    </recommendedName>
</protein>
<reference evidence="7" key="1">
    <citation type="journal article" date="2019" name="Int. J. Syst. Evol. Microbiol.">
        <title>The Global Catalogue of Microorganisms (GCM) 10K type strain sequencing project: providing services to taxonomists for standard genome sequencing and annotation.</title>
        <authorList>
            <consortium name="The Broad Institute Genomics Platform"/>
            <consortium name="The Broad Institute Genome Sequencing Center for Infectious Disease"/>
            <person name="Wu L."/>
            <person name="Ma J."/>
        </authorList>
    </citation>
    <scope>NUCLEOTIDE SEQUENCE [LARGE SCALE GENOMIC DNA]</scope>
    <source>
        <strain evidence="7">JCM 17986</strain>
    </source>
</reference>
<dbReference type="Proteomes" id="UP001500466">
    <property type="component" value="Unassembled WGS sequence"/>
</dbReference>
<dbReference type="PROSITE" id="PS50977">
    <property type="entry name" value="HTH_TETR_2"/>
    <property type="match status" value="1"/>
</dbReference>
<dbReference type="Gene3D" id="1.10.357.10">
    <property type="entry name" value="Tetracycline Repressor, domain 2"/>
    <property type="match status" value="1"/>
</dbReference>
<dbReference type="EMBL" id="BAABHS010000015">
    <property type="protein sequence ID" value="GAA4973250.1"/>
    <property type="molecule type" value="Genomic_DNA"/>
</dbReference>
<dbReference type="InterPro" id="IPR009057">
    <property type="entry name" value="Homeodomain-like_sf"/>
</dbReference>
<dbReference type="Pfam" id="PF00440">
    <property type="entry name" value="TetR_N"/>
    <property type="match status" value="1"/>
</dbReference>
<keyword evidence="1" id="KW-0805">Transcription regulation</keyword>
<evidence type="ECO:0000256" key="4">
    <source>
        <dbReference type="PROSITE-ProRule" id="PRU00335"/>
    </source>
</evidence>
<keyword evidence="7" id="KW-1185">Reference proteome</keyword>
<dbReference type="PANTHER" id="PTHR30055:SF234">
    <property type="entry name" value="HTH-TYPE TRANSCRIPTIONAL REGULATOR BETI"/>
    <property type="match status" value="1"/>
</dbReference>
<evidence type="ECO:0000256" key="3">
    <source>
        <dbReference type="ARBA" id="ARBA00023163"/>
    </source>
</evidence>